<dbReference type="InterPro" id="IPR013325">
    <property type="entry name" value="RNA_pol_sigma_r2"/>
</dbReference>
<dbReference type="InterPro" id="IPR013249">
    <property type="entry name" value="RNA_pol_sigma70_r4_t2"/>
</dbReference>
<evidence type="ECO:0000256" key="3">
    <source>
        <dbReference type="ARBA" id="ARBA00023082"/>
    </source>
</evidence>
<accession>A0A7W5B3U2</accession>
<evidence type="ECO:0000256" key="1">
    <source>
        <dbReference type="ARBA" id="ARBA00010641"/>
    </source>
</evidence>
<feature type="domain" description="RNA polymerase sigma-70 region 2" evidence="6">
    <location>
        <begin position="19"/>
        <end position="85"/>
    </location>
</feature>
<dbReference type="NCBIfam" id="TIGR02937">
    <property type="entry name" value="sigma70-ECF"/>
    <property type="match status" value="1"/>
</dbReference>
<keyword evidence="4" id="KW-0238">DNA-binding</keyword>
<name>A0A7W5B3U2_9BACL</name>
<dbReference type="Pfam" id="PF04542">
    <property type="entry name" value="Sigma70_r2"/>
    <property type="match status" value="1"/>
</dbReference>
<comment type="similarity">
    <text evidence="1">Belongs to the sigma-70 factor family. ECF subfamily.</text>
</comment>
<evidence type="ECO:0000256" key="4">
    <source>
        <dbReference type="ARBA" id="ARBA00023125"/>
    </source>
</evidence>
<dbReference type="Gene3D" id="1.10.1740.10">
    <property type="match status" value="1"/>
</dbReference>
<dbReference type="Gene3D" id="1.10.10.10">
    <property type="entry name" value="Winged helix-like DNA-binding domain superfamily/Winged helix DNA-binding domain"/>
    <property type="match status" value="1"/>
</dbReference>
<dbReference type="SUPFAM" id="SSF88659">
    <property type="entry name" value="Sigma3 and sigma4 domains of RNA polymerase sigma factors"/>
    <property type="match status" value="1"/>
</dbReference>
<protein>
    <submittedName>
        <fullName evidence="8">RNA polymerase sigma-70 factor (ECF subfamily)</fullName>
    </submittedName>
</protein>
<keyword evidence="5" id="KW-0804">Transcription</keyword>
<sequence>MEEWVRQAQAGDAQSYRPIVEQLQQQIYVYCCRMLGHAQEAEDAAQEILIKGYNAIASYKPTVSFTSWLYAIAYHHCLNVMRRKRLQRQLMGWMRPQAAEASAEETYERKVFSEPLATALDELSVSDRSLLILHVCEERTYVEIGQITGKSPEAIRKKVMRIKARMKRVIEAWEGDEQWRVPALARTKT</sequence>
<dbReference type="AlphaFoldDB" id="A0A7W5B3U2"/>
<evidence type="ECO:0000256" key="2">
    <source>
        <dbReference type="ARBA" id="ARBA00023015"/>
    </source>
</evidence>
<dbReference type="GO" id="GO:0003677">
    <property type="term" value="F:DNA binding"/>
    <property type="evidence" value="ECO:0007669"/>
    <property type="project" value="UniProtKB-KW"/>
</dbReference>
<dbReference type="PANTHER" id="PTHR43133:SF8">
    <property type="entry name" value="RNA POLYMERASE SIGMA FACTOR HI_1459-RELATED"/>
    <property type="match status" value="1"/>
</dbReference>
<evidence type="ECO:0000313" key="8">
    <source>
        <dbReference type="EMBL" id="MBB3113813.1"/>
    </source>
</evidence>
<dbReference type="GO" id="GO:0016987">
    <property type="term" value="F:sigma factor activity"/>
    <property type="evidence" value="ECO:0007669"/>
    <property type="project" value="UniProtKB-KW"/>
</dbReference>
<dbReference type="GO" id="GO:0006352">
    <property type="term" value="P:DNA-templated transcription initiation"/>
    <property type="evidence" value="ECO:0007669"/>
    <property type="project" value="InterPro"/>
</dbReference>
<keyword evidence="3" id="KW-0731">Sigma factor</keyword>
<feature type="domain" description="RNA polymerase sigma factor 70 region 4 type 2" evidence="7">
    <location>
        <begin position="115"/>
        <end position="166"/>
    </location>
</feature>
<comment type="caution">
    <text evidence="8">The sequence shown here is derived from an EMBL/GenBank/DDBJ whole genome shotgun (WGS) entry which is preliminary data.</text>
</comment>
<proteinExistence type="inferred from homology"/>
<dbReference type="Pfam" id="PF08281">
    <property type="entry name" value="Sigma70_r4_2"/>
    <property type="match status" value="1"/>
</dbReference>
<dbReference type="InterPro" id="IPR014284">
    <property type="entry name" value="RNA_pol_sigma-70_dom"/>
</dbReference>
<gene>
    <name evidence="8" type="ORF">FHS18_005926</name>
</gene>
<dbReference type="Proteomes" id="UP000570361">
    <property type="component" value="Unassembled WGS sequence"/>
</dbReference>
<dbReference type="InterPro" id="IPR039425">
    <property type="entry name" value="RNA_pol_sigma-70-like"/>
</dbReference>
<dbReference type="RefSeq" id="WP_183603882.1">
    <property type="nucleotide sequence ID" value="NZ_JACHXK010000022.1"/>
</dbReference>
<dbReference type="PANTHER" id="PTHR43133">
    <property type="entry name" value="RNA POLYMERASE ECF-TYPE SIGMA FACTO"/>
    <property type="match status" value="1"/>
</dbReference>
<evidence type="ECO:0000259" key="6">
    <source>
        <dbReference type="Pfam" id="PF04542"/>
    </source>
</evidence>
<dbReference type="EMBL" id="JACHXK010000022">
    <property type="protein sequence ID" value="MBB3113813.1"/>
    <property type="molecule type" value="Genomic_DNA"/>
</dbReference>
<keyword evidence="2" id="KW-0805">Transcription regulation</keyword>
<evidence type="ECO:0000313" key="9">
    <source>
        <dbReference type="Proteomes" id="UP000570361"/>
    </source>
</evidence>
<keyword evidence="9" id="KW-1185">Reference proteome</keyword>
<evidence type="ECO:0000256" key="5">
    <source>
        <dbReference type="ARBA" id="ARBA00023163"/>
    </source>
</evidence>
<dbReference type="InterPro" id="IPR036388">
    <property type="entry name" value="WH-like_DNA-bd_sf"/>
</dbReference>
<dbReference type="InterPro" id="IPR013324">
    <property type="entry name" value="RNA_pol_sigma_r3/r4-like"/>
</dbReference>
<reference evidence="8 9" key="1">
    <citation type="submission" date="2020-08" db="EMBL/GenBank/DDBJ databases">
        <title>Genomic Encyclopedia of Type Strains, Phase III (KMG-III): the genomes of soil and plant-associated and newly described type strains.</title>
        <authorList>
            <person name="Whitman W."/>
        </authorList>
    </citation>
    <scope>NUCLEOTIDE SEQUENCE [LARGE SCALE GENOMIC DNA]</scope>
    <source>
        <strain evidence="8 9">CECT 5862</strain>
    </source>
</reference>
<organism evidence="8 9">
    <name type="scientific">Paenibacillus phyllosphaerae</name>
    <dbReference type="NCBI Taxonomy" id="274593"/>
    <lineage>
        <taxon>Bacteria</taxon>
        <taxon>Bacillati</taxon>
        <taxon>Bacillota</taxon>
        <taxon>Bacilli</taxon>
        <taxon>Bacillales</taxon>
        <taxon>Paenibacillaceae</taxon>
        <taxon>Paenibacillus</taxon>
    </lineage>
</organism>
<dbReference type="InterPro" id="IPR007627">
    <property type="entry name" value="RNA_pol_sigma70_r2"/>
</dbReference>
<dbReference type="SUPFAM" id="SSF88946">
    <property type="entry name" value="Sigma2 domain of RNA polymerase sigma factors"/>
    <property type="match status" value="1"/>
</dbReference>
<evidence type="ECO:0000259" key="7">
    <source>
        <dbReference type="Pfam" id="PF08281"/>
    </source>
</evidence>